<dbReference type="RefSeq" id="YP_009448391.1">
    <property type="nucleotide sequence ID" value="NC_036594.1"/>
</dbReference>
<dbReference type="EMBL" id="LT906555">
    <property type="protein sequence ID" value="SNW62089.1"/>
    <property type="molecule type" value="Genomic_DNA"/>
</dbReference>
<evidence type="ECO:0000313" key="2">
    <source>
        <dbReference type="Proteomes" id="UP000236316"/>
    </source>
</evidence>
<keyword evidence="2" id="KW-1185">Reference proteome</keyword>
<sequence length="69" mass="8386">MTFIYKNIFLFSTSTDEHDNEIRQKWLKAWKDIPPITFNEPKTVHNTNKNDEIRQKWLKAWKDLPTLPL</sequence>
<evidence type="ECO:0000313" key="1">
    <source>
        <dbReference type="EMBL" id="SNW62089.1"/>
    </source>
</evidence>
<accession>A0A2I2L3N5</accession>
<gene>
    <name evidence="1" type="ORF">ORPV_185</name>
</gene>
<organism evidence="1">
    <name type="scientific">Orpheovirus IHUMI-LCC2</name>
    <dbReference type="NCBI Taxonomy" id="2023057"/>
    <lineage>
        <taxon>Viruses</taxon>
        <taxon>Varidnaviria</taxon>
        <taxon>Bamfordvirae</taxon>
        <taxon>Nucleocytoviricota</taxon>
        <taxon>Megaviricetes</taxon>
        <taxon>Pimascovirales</taxon>
        <taxon>Ocovirineae</taxon>
        <taxon>Orpheoviridae</taxon>
        <taxon>Alphaorpheovirus</taxon>
        <taxon>Alphaorpheovirus massiliense</taxon>
    </lineage>
</organism>
<reference evidence="1" key="1">
    <citation type="submission" date="2017-08" db="EMBL/GenBank/DDBJ databases">
        <authorList>
            <consortium name="Urmite Genomes"/>
        </authorList>
    </citation>
    <scope>NUCLEOTIDE SEQUENCE [LARGE SCALE GENOMIC DNA]</scope>
    <source>
        <strain evidence="1">IHUMI-LCC2</strain>
    </source>
</reference>
<dbReference type="GeneID" id="35381945"/>
<name>A0A2I2L3N5_9VIRU</name>
<protein>
    <submittedName>
        <fullName evidence="1">Uncharacterized protein</fullName>
    </submittedName>
</protein>
<dbReference type="Proteomes" id="UP000236316">
    <property type="component" value="Segment"/>
</dbReference>
<proteinExistence type="predicted"/>
<dbReference type="KEGG" id="vg:35381945"/>